<dbReference type="GO" id="GO:0042276">
    <property type="term" value="P:error-prone translesion synthesis"/>
    <property type="evidence" value="ECO:0007669"/>
    <property type="project" value="TreeGrafter"/>
</dbReference>
<dbReference type="HAMAP" id="MF_01113">
    <property type="entry name" value="DNApol_IV"/>
    <property type="match status" value="1"/>
</dbReference>
<dbReference type="Proteomes" id="UP000321893">
    <property type="component" value="Unassembled WGS sequence"/>
</dbReference>
<keyword evidence="3 14" id="KW-0963">Cytoplasm</keyword>
<dbReference type="Gene3D" id="3.30.1490.100">
    <property type="entry name" value="DNA polymerase, Y-family, little finger domain"/>
    <property type="match status" value="1"/>
</dbReference>
<keyword evidence="11 14" id="KW-0238">DNA-binding</keyword>
<accession>A0A511DSI9</accession>
<dbReference type="FunFam" id="1.10.150.20:FF:000019">
    <property type="entry name" value="DNA polymerase IV"/>
    <property type="match status" value="1"/>
</dbReference>
<dbReference type="Gene3D" id="3.30.70.270">
    <property type="match status" value="1"/>
</dbReference>
<evidence type="ECO:0000256" key="4">
    <source>
        <dbReference type="ARBA" id="ARBA00022679"/>
    </source>
</evidence>
<evidence type="ECO:0000256" key="6">
    <source>
        <dbReference type="ARBA" id="ARBA00022705"/>
    </source>
</evidence>
<dbReference type="GO" id="GO:0005829">
    <property type="term" value="C:cytosol"/>
    <property type="evidence" value="ECO:0007669"/>
    <property type="project" value="TreeGrafter"/>
</dbReference>
<evidence type="ECO:0000313" key="15">
    <source>
        <dbReference type="EMBL" id="GEL27183.1"/>
    </source>
</evidence>
<dbReference type="NCBIfam" id="NF002677">
    <property type="entry name" value="PRK02406.1"/>
    <property type="match status" value="1"/>
</dbReference>
<reference evidence="15" key="1">
    <citation type="submission" date="2019-07" db="EMBL/GenBank/DDBJ databases">
        <title>Whole genome shotgun sequence of Lactobacillus kefiri NBRC 15888.</title>
        <authorList>
            <person name="Hosoyama A."/>
            <person name="Uohara A."/>
            <person name="Ohji S."/>
            <person name="Ichikawa N."/>
        </authorList>
    </citation>
    <scope>NUCLEOTIDE SEQUENCE [LARGE SCALE GENOMIC DNA]</scope>
    <source>
        <strain evidence="15">NBRC 15888</strain>
    </source>
</reference>
<dbReference type="InterPro" id="IPR017961">
    <property type="entry name" value="DNA_pol_Y-fam_little_finger"/>
</dbReference>
<dbReference type="GO" id="GO:0006261">
    <property type="term" value="P:DNA-templated DNA replication"/>
    <property type="evidence" value="ECO:0007669"/>
    <property type="project" value="UniProtKB-UniRule"/>
</dbReference>
<dbReference type="PANTHER" id="PTHR11076">
    <property type="entry name" value="DNA REPAIR POLYMERASE UMUC / TRANSFERASE FAMILY MEMBER"/>
    <property type="match status" value="1"/>
</dbReference>
<dbReference type="CDD" id="cd03586">
    <property type="entry name" value="PolY_Pol_IV_kappa"/>
    <property type="match status" value="1"/>
</dbReference>
<evidence type="ECO:0000256" key="3">
    <source>
        <dbReference type="ARBA" id="ARBA00022490"/>
    </source>
</evidence>
<dbReference type="Pfam" id="PF11798">
    <property type="entry name" value="IMS_HHH"/>
    <property type="match status" value="1"/>
</dbReference>
<gene>
    <name evidence="14 15" type="primary">dinB</name>
    <name evidence="15" type="ORF">LKE01_00030</name>
</gene>
<dbReference type="EMBL" id="BJVK01000001">
    <property type="protein sequence ID" value="GEL27183.1"/>
    <property type="molecule type" value="Genomic_DNA"/>
</dbReference>
<sequence length="362" mass="41366">MNTQDRNIIHVDMDAFYASIEERKDPRLKSKPLIVAKDPRKTGGRGVVATANYKARKYGVHSAMSAMKALELCPNAVFRFSGFDLYRSVSNQIHEIFHEYTEIIEYVALDEAYLDVSNNKKHITDPIQVARMIQNEIWQATHLTCSVGVSYNKFLAKEASDYAKPVGITVIEKRDALEFLEKLPIEKFRGVGKKTVPKMHDLNINNGQDLLQWSQMDLIKHFGKFGYVLYERARGVDNRPVEYQRVRKSIGKERTFGPAIDNQTQVDDALQKIAAMVVKAMDDKKKHGKTLVLKIRYADFSTFTKRATFDNYIKNNAEEYFGLANDLLIDMPDITKGVRLLGITITNLDDLSYENIVLPLFN</sequence>
<evidence type="ECO:0000313" key="16">
    <source>
        <dbReference type="Proteomes" id="UP000321893"/>
    </source>
</evidence>
<keyword evidence="10 14" id="KW-0239">DNA-directed DNA polymerase</keyword>
<keyword evidence="16" id="KW-1185">Reference proteome</keyword>
<evidence type="ECO:0000256" key="1">
    <source>
        <dbReference type="ARBA" id="ARBA00010945"/>
    </source>
</evidence>
<dbReference type="FunFam" id="3.30.1490.100:FF:000004">
    <property type="entry name" value="DNA polymerase IV"/>
    <property type="match status" value="1"/>
</dbReference>
<dbReference type="InterPro" id="IPR036775">
    <property type="entry name" value="DNA_pol_Y-fam_lit_finger_sf"/>
</dbReference>
<proteinExistence type="inferred from homology"/>
<dbReference type="AlphaFoldDB" id="A0A511DSI9"/>
<evidence type="ECO:0000256" key="12">
    <source>
        <dbReference type="ARBA" id="ARBA00023204"/>
    </source>
</evidence>
<dbReference type="Pfam" id="PF00817">
    <property type="entry name" value="IMS"/>
    <property type="match status" value="1"/>
</dbReference>
<feature type="binding site" evidence="14">
    <location>
        <position position="12"/>
    </location>
    <ligand>
        <name>Mg(2+)</name>
        <dbReference type="ChEBI" id="CHEBI:18420"/>
    </ligand>
</feature>
<dbReference type="RefSeq" id="WP_056982530.1">
    <property type="nucleotide sequence ID" value="NZ_BJVK01000001.1"/>
</dbReference>
<keyword evidence="9 14" id="KW-0460">Magnesium</keyword>
<dbReference type="InterPro" id="IPR024728">
    <property type="entry name" value="PolY_HhH_motif"/>
</dbReference>
<dbReference type="SUPFAM" id="SSF56672">
    <property type="entry name" value="DNA/RNA polymerases"/>
    <property type="match status" value="1"/>
</dbReference>
<feature type="site" description="Substrate discrimination" evidence="14">
    <location>
        <position position="17"/>
    </location>
</feature>
<dbReference type="Gene3D" id="1.10.150.20">
    <property type="entry name" value="5' to 3' exonuclease, C-terminal subdomain"/>
    <property type="match status" value="1"/>
</dbReference>
<comment type="similarity">
    <text evidence="1 14">Belongs to the DNA polymerase type-Y family.</text>
</comment>
<dbReference type="SUPFAM" id="SSF100879">
    <property type="entry name" value="Lesion bypass DNA polymerase (Y-family), little finger domain"/>
    <property type="match status" value="1"/>
</dbReference>
<keyword evidence="12 14" id="KW-0234">DNA repair</keyword>
<evidence type="ECO:0000256" key="14">
    <source>
        <dbReference type="HAMAP-Rule" id="MF_01113"/>
    </source>
</evidence>
<dbReference type="GO" id="GO:0006281">
    <property type="term" value="P:DNA repair"/>
    <property type="evidence" value="ECO:0007669"/>
    <property type="project" value="UniProtKB-UniRule"/>
</dbReference>
<dbReference type="GO" id="GO:0000287">
    <property type="term" value="F:magnesium ion binding"/>
    <property type="evidence" value="ECO:0007669"/>
    <property type="project" value="UniProtKB-UniRule"/>
</dbReference>
<keyword evidence="2 14" id="KW-0515">Mutator protein</keyword>
<feature type="binding site" evidence="14">
    <location>
        <position position="110"/>
    </location>
    <ligand>
        <name>Mg(2+)</name>
        <dbReference type="ChEBI" id="CHEBI:18420"/>
    </ligand>
</feature>
<dbReference type="InterPro" id="IPR050116">
    <property type="entry name" value="DNA_polymerase-Y"/>
</dbReference>
<comment type="catalytic activity">
    <reaction evidence="13 14">
        <text>DNA(n) + a 2'-deoxyribonucleoside 5'-triphosphate = DNA(n+1) + diphosphate</text>
        <dbReference type="Rhea" id="RHEA:22508"/>
        <dbReference type="Rhea" id="RHEA-COMP:17339"/>
        <dbReference type="Rhea" id="RHEA-COMP:17340"/>
        <dbReference type="ChEBI" id="CHEBI:33019"/>
        <dbReference type="ChEBI" id="CHEBI:61560"/>
        <dbReference type="ChEBI" id="CHEBI:173112"/>
        <dbReference type="EC" id="2.7.7.7"/>
    </reaction>
</comment>
<dbReference type="EC" id="2.7.7.7" evidence="14"/>
<evidence type="ECO:0000256" key="2">
    <source>
        <dbReference type="ARBA" id="ARBA00022457"/>
    </source>
</evidence>
<dbReference type="PROSITE" id="PS50173">
    <property type="entry name" value="UMUC"/>
    <property type="match status" value="1"/>
</dbReference>
<evidence type="ECO:0000256" key="10">
    <source>
        <dbReference type="ARBA" id="ARBA00022932"/>
    </source>
</evidence>
<evidence type="ECO:0000256" key="9">
    <source>
        <dbReference type="ARBA" id="ARBA00022842"/>
    </source>
</evidence>
<dbReference type="GO" id="GO:0009432">
    <property type="term" value="P:SOS response"/>
    <property type="evidence" value="ECO:0007669"/>
    <property type="project" value="TreeGrafter"/>
</dbReference>
<evidence type="ECO:0000256" key="7">
    <source>
        <dbReference type="ARBA" id="ARBA00022723"/>
    </source>
</evidence>
<dbReference type="OrthoDB" id="9808813at2"/>
<evidence type="ECO:0000256" key="5">
    <source>
        <dbReference type="ARBA" id="ARBA00022695"/>
    </source>
</evidence>
<keyword evidence="6 14" id="KW-0235">DNA replication</keyword>
<keyword evidence="8 14" id="KW-0227">DNA damage</keyword>
<dbReference type="GO" id="GO:0003887">
    <property type="term" value="F:DNA-directed DNA polymerase activity"/>
    <property type="evidence" value="ECO:0007669"/>
    <property type="project" value="UniProtKB-UniRule"/>
</dbReference>
<dbReference type="Gene3D" id="3.40.1170.60">
    <property type="match status" value="1"/>
</dbReference>
<comment type="subcellular location">
    <subcellularLocation>
        <location evidence="14">Cytoplasm</location>
    </subcellularLocation>
</comment>
<evidence type="ECO:0000256" key="8">
    <source>
        <dbReference type="ARBA" id="ARBA00022763"/>
    </source>
</evidence>
<keyword evidence="5 14" id="KW-0548">Nucleotidyltransferase</keyword>
<dbReference type="Pfam" id="PF11799">
    <property type="entry name" value="IMS_C"/>
    <property type="match status" value="1"/>
</dbReference>
<dbReference type="GO" id="GO:0003684">
    <property type="term" value="F:damaged DNA binding"/>
    <property type="evidence" value="ECO:0007669"/>
    <property type="project" value="InterPro"/>
</dbReference>
<comment type="cofactor">
    <cofactor evidence="14">
        <name>Mg(2+)</name>
        <dbReference type="ChEBI" id="CHEBI:18420"/>
    </cofactor>
    <text evidence="14">Binds 2 magnesium ions per subunit.</text>
</comment>
<dbReference type="InterPro" id="IPR001126">
    <property type="entry name" value="UmuC"/>
</dbReference>
<keyword evidence="4 14" id="KW-0808">Transferase</keyword>
<comment type="subunit">
    <text evidence="14">Monomer.</text>
</comment>
<dbReference type="GeneID" id="71567642"/>
<protein>
    <recommendedName>
        <fullName evidence="14">DNA polymerase IV</fullName>
        <shortName evidence="14">Pol IV</shortName>
        <ecNumber evidence="14">2.7.7.7</ecNumber>
    </recommendedName>
</protein>
<name>A0A511DSI9_LENKE</name>
<keyword evidence="7 14" id="KW-0479">Metal-binding</keyword>
<feature type="active site" evidence="14">
    <location>
        <position position="111"/>
    </location>
</feature>
<dbReference type="InterPro" id="IPR043128">
    <property type="entry name" value="Rev_trsase/Diguanyl_cyclase"/>
</dbReference>
<evidence type="ECO:0000256" key="13">
    <source>
        <dbReference type="ARBA" id="ARBA00049244"/>
    </source>
</evidence>
<dbReference type="STRING" id="1423764.FC95_GL001852"/>
<dbReference type="InterPro" id="IPR043502">
    <property type="entry name" value="DNA/RNA_pol_sf"/>
</dbReference>
<evidence type="ECO:0000256" key="11">
    <source>
        <dbReference type="ARBA" id="ARBA00023125"/>
    </source>
</evidence>
<comment type="function">
    <text evidence="14">Poorly processive, error-prone DNA polymerase involved in untargeted mutagenesis. Copies undamaged DNA at stalled replication forks, which arise in vivo from mismatched or misaligned primer ends. These misaligned primers can be extended by PolIV. Exhibits no 3'-5' exonuclease (proofreading) activity. May be involved in translesional synthesis, in conjunction with the beta clamp from PolIII.</text>
</comment>
<organism evidence="15 16">
    <name type="scientific">Lentilactobacillus kefiri</name>
    <name type="common">Lactobacillus kefiri</name>
    <dbReference type="NCBI Taxonomy" id="33962"/>
    <lineage>
        <taxon>Bacteria</taxon>
        <taxon>Bacillati</taxon>
        <taxon>Bacillota</taxon>
        <taxon>Bacilli</taxon>
        <taxon>Lactobacillales</taxon>
        <taxon>Lactobacillaceae</taxon>
        <taxon>Lentilactobacillus</taxon>
    </lineage>
</organism>
<dbReference type="InterPro" id="IPR022880">
    <property type="entry name" value="DNApol_IV"/>
</dbReference>
<comment type="caution">
    <text evidence="15">The sequence shown here is derived from an EMBL/GenBank/DDBJ whole genome shotgun (WGS) entry which is preliminary data.</text>
</comment>
<dbReference type="PANTHER" id="PTHR11076:SF33">
    <property type="entry name" value="DNA POLYMERASE KAPPA"/>
    <property type="match status" value="1"/>
</dbReference>